<protein>
    <submittedName>
        <fullName evidence="1">Uncharacterized protein</fullName>
    </submittedName>
</protein>
<dbReference type="EMBL" id="JN796410">
    <property type="protein sequence ID" value="AFR24404.1"/>
    <property type="molecule type" value="Genomic_DNA"/>
</dbReference>
<dbReference type="AlphaFoldDB" id="T1PWT8"/>
<name>T1PWT8_SALEN</name>
<sequence>MFCFLQINMTGWKSCEGYEALFTDHQHLLTSSLLTF</sequence>
<accession>T1PWT8</accession>
<organism evidence="1">
    <name type="scientific">Salmonella enteritidis</name>
    <dbReference type="NCBI Taxonomy" id="149539"/>
    <lineage>
        <taxon>Bacteria</taxon>
        <taxon>Pseudomonadati</taxon>
        <taxon>Pseudomonadota</taxon>
        <taxon>Gammaproteobacteria</taxon>
        <taxon>Enterobacterales</taxon>
        <taxon>Enterobacteriaceae</taxon>
        <taxon>Salmonella</taxon>
    </lineage>
</organism>
<gene>
    <name evidence="1" type="ORF">pS1400_89_0018</name>
</gene>
<keyword evidence="1" id="KW-0614">Plasmid</keyword>
<evidence type="ECO:0000313" key="1">
    <source>
        <dbReference type="EMBL" id="AFR24404.1"/>
    </source>
</evidence>
<proteinExistence type="predicted"/>
<geneLocation type="plasmid" evidence="1">
    <name>pS1400_89</name>
</geneLocation>
<reference evidence="1" key="1">
    <citation type="submission" date="2011-09" db="EMBL/GenBank/DDBJ databases">
        <title>Acquisition of an 89kb plasmid in Salmonella enterica Enteritidis confers increased invasiveness and promotes the growth of SE in eggs.</title>
        <authorList>
            <person name="Coward C."/>
            <person name="Sait L."/>
            <person name="Cogan T."/>
            <person name="Humphrey T.J."/>
            <person name="Maskell D.J."/>
        </authorList>
    </citation>
    <scope>NUCLEOTIDE SEQUENCE</scope>
    <source>
        <strain evidence="1">S1400/94</strain>
        <plasmid evidence="1">pS1400_89</plasmid>
    </source>
</reference>